<evidence type="ECO:0000313" key="3">
    <source>
        <dbReference type="EMBL" id="KNC78640.1"/>
    </source>
</evidence>
<protein>
    <submittedName>
        <fullName evidence="3">Uncharacterized protein</fullName>
    </submittedName>
</protein>
<dbReference type="RefSeq" id="XP_014152542.1">
    <property type="nucleotide sequence ID" value="XM_014297067.1"/>
</dbReference>
<feature type="transmembrane region" description="Helical" evidence="2">
    <location>
        <begin position="164"/>
        <end position="187"/>
    </location>
</feature>
<dbReference type="InterPro" id="IPR021134">
    <property type="entry name" value="Bestrophin-like"/>
</dbReference>
<dbReference type="Proteomes" id="UP000054560">
    <property type="component" value="Unassembled WGS sequence"/>
</dbReference>
<dbReference type="GeneID" id="25909442"/>
<name>A0A0L0FPA8_9EUKA</name>
<keyword evidence="4" id="KW-1185">Reference proteome</keyword>
<dbReference type="GO" id="GO:0005254">
    <property type="term" value="F:chloride channel activity"/>
    <property type="evidence" value="ECO:0007669"/>
    <property type="project" value="InterPro"/>
</dbReference>
<evidence type="ECO:0000256" key="2">
    <source>
        <dbReference type="SAM" id="Phobius"/>
    </source>
</evidence>
<evidence type="ECO:0000256" key="1">
    <source>
        <dbReference type="SAM" id="MobiDB-lite"/>
    </source>
</evidence>
<sequence length="343" mass="39072">MISMGGTVINITSLCVATFRGPKANARAMQMARYGNALTHQCFYSISKVDNIDYLVHKNMITDEEGQLIRNFRGKKTNLIASWLLDTLEMARHEQMAADDNCGVDAQETMEMIFIIRGKASKLQELQKLPPPLSYYHFLVVTLYSWLLLLAYSTPYLPERNSRVWLSFLCYFVVLFSYMGLIATAFAHVDPWGTDTSDIDVLTRLDGTLRQSQLICEDKFHAAKRDLEPPTTPFNSEILENPALKYRTVAEEEQAQEAKENHNNLPSILQVLRKRSTLVDKYCQTNDMSELGGLVLEHHRPSSPSFKDHPANQSTSVDVPTNKKEPVKLVQQQPKERQCTILR</sequence>
<feature type="transmembrane region" description="Helical" evidence="2">
    <location>
        <begin position="133"/>
        <end position="152"/>
    </location>
</feature>
<reference evidence="3 4" key="1">
    <citation type="submission" date="2011-02" db="EMBL/GenBank/DDBJ databases">
        <title>The Genome Sequence of Sphaeroforma arctica JP610.</title>
        <authorList>
            <consortium name="The Broad Institute Genome Sequencing Platform"/>
            <person name="Russ C."/>
            <person name="Cuomo C."/>
            <person name="Young S.K."/>
            <person name="Zeng Q."/>
            <person name="Gargeya S."/>
            <person name="Alvarado L."/>
            <person name="Berlin A."/>
            <person name="Chapman S.B."/>
            <person name="Chen Z."/>
            <person name="Freedman E."/>
            <person name="Gellesch M."/>
            <person name="Goldberg J."/>
            <person name="Griggs A."/>
            <person name="Gujja S."/>
            <person name="Heilman E."/>
            <person name="Heiman D."/>
            <person name="Howarth C."/>
            <person name="Mehta T."/>
            <person name="Neiman D."/>
            <person name="Pearson M."/>
            <person name="Roberts A."/>
            <person name="Saif S."/>
            <person name="Shea T."/>
            <person name="Shenoy N."/>
            <person name="Sisk P."/>
            <person name="Stolte C."/>
            <person name="Sykes S."/>
            <person name="White J."/>
            <person name="Yandava C."/>
            <person name="Burger G."/>
            <person name="Gray M.W."/>
            <person name="Holland P.W.H."/>
            <person name="King N."/>
            <person name="Lang F.B.F."/>
            <person name="Roger A.J."/>
            <person name="Ruiz-Trillo I."/>
            <person name="Haas B."/>
            <person name="Nusbaum C."/>
            <person name="Birren B."/>
        </authorList>
    </citation>
    <scope>NUCLEOTIDE SEQUENCE [LARGE SCALE GENOMIC DNA]</scope>
    <source>
        <strain evidence="3 4">JP610</strain>
    </source>
</reference>
<feature type="region of interest" description="Disordered" evidence="1">
    <location>
        <begin position="297"/>
        <end position="343"/>
    </location>
</feature>
<proteinExistence type="predicted"/>
<keyword evidence="2" id="KW-1133">Transmembrane helix</keyword>
<keyword evidence="2" id="KW-0472">Membrane</keyword>
<accession>A0A0L0FPA8</accession>
<evidence type="ECO:0000313" key="4">
    <source>
        <dbReference type="Proteomes" id="UP000054560"/>
    </source>
</evidence>
<feature type="compositionally biased region" description="Basic and acidic residues" evidence="1">
    <location>
        <begin position="334"/>
        <end position="343"/>
    </location>
</feature>
<dbReference type="EMBL" id="KQ242452">
    <property type="protein sequence ID" value="KNC78640.1"/>
    <property type="molecule type" value="Genomic_DNA"/>
</dbReference>
<dbReference type="Pfam" id="PF01062">
    <property type="entry name" value="Bestrophin"/>
    <property type="match status" value="1"/>
</dbReference>
<organism evidence="3 4">
    <name type="scientific">Sphaeroforma arctica JP610</name>
    <dbReference type="NCBI Taxonomy" id="667725"/>
    <lineage>
        <taxon>Eukaryota</taxon>
        <taxon>Ichthyosporea</taxon>
        <taxon>Ichthyophonida</taxon>
        <taxon>Sphaeroforma</taxon>
    </lineage>
</organism>
<dbReference type="AlphaFoldDB" id="A0A0L0FPA8"/>
<gene>
    <name evidence="3" type="ORF">SARC_08938</name>
</gene>
<dbReference type="eggNOG" id="ENOG502S9YV">
    <property type="taxonomic scope" value="Eukaryota"/>
</dbReference>
<keyword evidence="2" id="KW-0812">Transmembrane</keyword>
<feature type="compositionally biased region" description="Basic and acidic residues" evidence="1">
    <location>
        <begin position="297"/>
        <end position="310"/>
    </location>
</feature>